<gene>
    <name evidence="2" type="ORF">GR328_09815</name>
</gene>
<organism evidence="2 3">
    <name type="scientific">Microvirga makkahensis</name>
    <dbReference type="NCBI Taxonomy" id="1128670"/>
    <lineage>
        <taxon>Bacteria</taxon>
        <taxon>Pseudomonadati</taxon>
        <taxon>Pseudomonadota</taxon>
        <taxon>Alphaproteobacteria</taxon>
        <taxon>Hyphomicrobiales</taxon>
        <taxon>Methylobacteriaceae</taxon>
        <taxon>Microvirga</taxon>
    </lineage>
</organism>
<dbReference type="EMBL" id="WURB01000005">
    <property type="protein sequence ID" value="MXQ11747.1"/>
    <property type="molecule type" value="Genomic_DNA"/>
</dbReference>
<evidence type="ECO:0000313" key="2">
    <source>
        <dbReference type="EMBL" id="MXQ11747.1"/>
    </source>
</evidence>
<comment type="caution">
    <text evidence="2">The sequence shown here is derived from an EMBL/GenBank/DDBJ whole genome shotgun (WGS) entry which is preliminary data.</text>
</comment>
<dbReference type="AlphaFoldDB" id="A0A7X3SNT7"/>
<feature type="region of interest" description="Disordered" evidence="1">
    <location>
        <begin position="74"/>
        <end position="102"/>
    </location>
</feature>
<protein>
    <submittedName>
        <fullName evidence="2">Uncharacterized protein</fullName>
    </submittedName>
</protein>
<evidence type="ECO:0000256" key="1">
    <source>
        <dbReference type="SAM" id="MobiDB-lite"/>
    </source>
</evidence>
<feature type="compositionally biased region" description="Polar residues" evidence="1">
    <location>
        <begin position="93"/>
        <end position="102"/>
    </location>
</feature>
<dbReference type="Proteomes" id="UP000436483">
    <property type="component" value="Unassembled WGS sequence"/>
</dbReference>
<reference evidence="2 3" key="1">
    <citation type="submission" date="2019-12" db="EMBL/GenBank/DDBJ databases">
        <authorList>
            <person name="Yuan C.-G."/>
        </authorList>
    </citation>
    <scope>NUCLEOTIDE SEQUENCE [LARGE SCALE GENOMIC DNA]</scope>
    <source>
        <strain evidence="2 3">KCTC 23863</strain>
    </source>
</reference>
<keyword evidence="3" id="KW-1185">Reference proteome</keyword>
<name>A0A7X3SNT7_9HYPH</name>
<dbReference type="RefSeq" id="WP_160884322.1">
    <property type="nucleotide sequence ID" value="NZ_WURB01000005.1"/>
</dbReference>
<accession>A0A7X3SNT7</accession>
<evidence type="ECO:0000313" key="3">
    <source>
        <dbReference type="Proteomes" id="UP000436483"/>
    </source>
</evidence>
<sequence length="102" mass="10930">MGKVVHQGISPALNLRDLDLDTRIARPQALNESEAQLAWAIDLMIDPSAARLRSCDGRSADGFGVVGIQQGQRSSMCQDQGMSGQGGGRSMMTESQVRSLLK</sequence>
<proteinExistence type="predicted"/>
<reference evidence="2 3" key="2">
    <citation type="submission" date="2020-01" db="EMBL/GenBank/DDBJ databases">
        <title>Microvirga sp. nov., an arsenate reduction bacterium isolated from Tibet hotspring sediments.</title>
        <authorList>
            <person name="Xian W.-D."/>
            <person name="Li W.-J."/>
        </authorList>
    </citation>
    <scope>NUCLEOTIDE SEQUENCE [LARGE SCALE GENOMIC DNA]</scope>
    <source>
        <strain evidence="2 3">KCTC 23863</strain>
    </source>
</reference>